<feature type="non-terminal residue" evidence="1">
    <location>
        <position position="1"/>
    </location>
</feature>
<evidence type="ECO:0000313" key="1">
    <source>
        <dbReference type="EMBL" id="EHO54047.1"/>
    </source>
</evidence>
<comment type="caution">
    <text evidence="1">The sequence shown here is derived from an EMBL/GenBank/DDBJ whole genome shotgun (WGS) entry which is preliminary data.</text>
</comment>
<sequence length="42" mass="4467">AWCSTFTLCCQGAKKPKIWSLVFGAEGLGLSFGLAQNAFAML</sequence>
<protein>
    <submittedName>
        <fullName evidence="1">Uncharacterized protein</fullName>
    </submittedName>
</protein>
<dbReference type="HOGENOM" id="CLU_3243912_0_0_9"/>
<accession>H1LCG4</accession>
<evidence type="ECO:0000313" key="2">
    <source>
        <dbReference type="Proteomes" id="UP000005025"/>
    </source>
</evidence>
<name>H1LCG4_9LACO</name>
<reference evidence="1 2" key="1">
    <citation type="submission" date="2011-09" db="EMBL/GenBank/DDBJ databases">
        <authorList>
            <person name="Weinstock G."/>
            <person name="Sodergren E."/>
            <person name="Clifton S."/>
            <person name="Fulton L."/>
            <person name="Fulton B."/>
            <person name="Courtney L."/>
            <person name="Fronick C."/>
            <person name="Harrison M."/>
            <person name="Strong C."/>
            <person name="Farmer C."/>
            <person name="Delahaunty K."/>
            <person name="Markovic C."/>
            <person name="Hall O."/>
            <person name="Minx P."/>
            <person name="Tomlinson C."/>
            <person name="Mitreva M."/>
            <person name="Hou S."/>
            <person name="Chen J."/>
            <person name="Wollam A."/>
            <person name="Pepin K.H."/>
            <person name="Johnson M."/>
            <person name="Bhonagiri V."/>
            <person name="Zhang X."/>
            <person name="Suruliraj S."/>
            <person name="Warren W."/>
            <person name="Chinwalla A."/>
            <person name="Mardis E.R."/>
            <person name="Wilson R.K."/>
        </authorList>
    </citation>
    <scope>NUCLEOTIDE SEQUENCE [LARGE SCALE GENOMIC DNA]</scope>
    <source>
        <strain evidence="1 2">F0435</strain>
    </source>
</reference>
<proteinExistence type="predicted"/>
<dbReference type="Proteomes" id="UP000005025">
    <property type="component" value="Unassembled WGS sequence"/>
</dbReference>
<dbReference type="EMBL" id="AGRJ01000030">
    <property type="protein sequence ID" value="EHO54047.1"/>
    <property type="molecule type" value="Genomic_DNA"/>
</dbReference>
<dbReference type="AlphaFoldDB" id="H1LCG4"/>
<organism evidence="1 2">
    <name type="scientific">Lentilactobacillus kisonensis F0435</name>
    <dbReference type="NCBI Taxonomy" id="797516"/>
    <lineage>
        <taxon>Bacteria</taxon>
        <taxon>Bacillati</taxon>
        <taxon>Bacillota</taxon>
        <taxon>Bacilli</taxon>
        <taxon>Lactobacillales</taxon>
        <taxon>Lactobacillaceae</taxon>
        <taxon>Lentilactobacillus</taxon>
    </lineage>
</organism>
<gene>
    <name evidence="1" type="ORF">HMPREF9104_00277</name>
</gene>